<dbReference type="PANTHER" id="PTHR13043">
    <property type="entry name" value="EXOCYST COMPLEX COMPONENT SEC5"/>
    <property type="match status" value="1"/>
</dbReference>
<comment type="subunit">
    <text evidence="4">Component of the exocyst complex.</text>
</comment>
<accession>A0A5J5F3E1</accession>
<comment type="caution">
    <text evidence="6">The sequence shown here is derived from an EMBL/GenBank/DDBJ whole genome shotgun (WGS) entry which is preliminary data.</text>
</comment>
<dbReference type="PANTHER" id="PTHR13043:SF1">
    <property type="entry name" value="EXOCYST COMPLEX COMPONENT 2"/>
    <property type="match status" value="1"/>
</dbReference>
<dbReference type="InParanoid" id="A0A5J5F3E1"/>
<dbReference type="InterPro" id="IPR029175">
    <property type="entry name" value="EXOC2/Sec5"/>
</dbReference>
<dbReference type="FunCoup" id="A0A5J5F3E1">
    <property type="interactions" value="329"/>
</dbReference>
<evidence type="ECO:0000256" key="1">
    <source>
        <dbReference type="ARBA" id="ARBA00010578"/>
    </source>
</evidence>
<evidence type="ECO:0000259" key="5">
    <source>
        <dbReference type="Pfam" id="PF15469"/>
    </source>
</evidence>
<sequence length="963" mass="107587">MPASRTDGASILKHYRLQDPFPTAWSDPVDDAQQQQANTRRKSTVRYSVLQEENVSSTLKGLIGAELYDGATLPRDEPDPLGSTDSVVRVLKQRGLPVEDNVRLRSRYLVSSKHFSPAVFLRDVHANTPTPTLQQGLNYLSQSIAQKSGSLKDLVENNFDRFVTAKATIEGVYREMKENVLGNDKEAEYGVGKIRGYLNEVDMKAHEVFGPIMSGRGREEGLRLLLGTLEKHEAMLNIPSNILECIKRKEYDALQEEYQKARQHWDDSRALVPDPKAGLAGGVKEEHIHQLIIAEKMWNEVTFVVEEFKKDTWKRLVECKTEDNTHMELIQILLELGVDENPIAAWLISRHDYLKGRITAVFERSRVEIEVVRRQVLRASPPSPQAIGHHLRSPARWIPSDSKKSFDIPAINAFWEVVHNTMVAMLDSSTGVLGELLNFWKVAQSFIDGDNLLPVGIDDQSRKHHRLSDQDVLFLRTSAVELVAQVRSCMVTFFQEPPIDDVSALYSPLPPLTPASATPKELDFPPPSAPKMRGQEDDDVYAFFPPGANSLGAVHYMGKVMLLLGKAAASLAEVFAGLRGSVLEELRSMLSTARERTVKAVAAAWLTDSANCKLMEDWTRPTDNRGVTKMPGYFLAFEKEIIGGMQSIIYLDNVRNGETSVIPPPSAKLLINVRGQFVRTLYKALQGMVENAQSPAKTEDSSDTSGLGGHSSAITAANLTAHSIDSRDKKTRMLLTLSNLQLLRSEIAPELISQFENAFSVKLTEESKTIRDTLGQIDKQLFDEYTTPLVNTIADIVRNGLFSPTWAPPPGKMAVDVRPYIYDALLCMVDVHAQVTITAPSLVQQVISFLLEQFSKEILEAFRKKRTFTLGELLQATLDVEFVNQTLSQFNTPKSSEYQQLVYVELDRGSDGDARAGLQNELGEMKRLLSSLRRSSRAEFLCFRAKKPSSKRTNAHITEGEAR</sequence>
<evidence type="ECO:0000256" key="3">
    <source>
        <dbReference type="ARBA" id="ARBA00022483"/>
    </source>
</evidence>
<dbReference type="OrthoDB" id="26242at2759"/>
<evidence type="ECO:0000313" key="6">
    <source>
        <dbReference type="EMBL" id="KAA8910527.1"/>
    </source>
</evidence>
<comment type="similarity">
    <text evidence="1 4">Belongs to the SEC5 family.</text>
</comment>
<evidence type="ECO:0000313" key="7">
    <source>
        <dbReference type="Proteomes" id="UP000326924"/>
    </source>
</evidence>
<name>A0A5J5F3E1_9PEZI</name>
<dbReference type="GO" id="GO:0015031">
    <property type="term" value="P:protein transport"/>
    <property type="evidence" value="ECO:0007669"/>
    <property type="project" value="UniProtKB-KW"/>
</dbReference>
<feature type="domain" description="Exocyst complex component EXOC2/Sec5 N-terminal" evidence="5">
    <location>
        <begin position="78"/>
        <end position="943"/>
    </location>
</feature>
<dbReference type="InterPro" id="IPR039481">
    <property type="entry name" value="EXOC2/Sec5_N_dom"/>
</dbReference>
<comment type="function">
    <text evidence="4">Component of the exocyst complex involved in the docking of exocytic vesicles with fusion sites on the plasma membrane.</text>
</comment>
<gene>
    <name evidence="6" type="ORF">FN846DRAFT_533049</name>
</gene>
<dbReference type="GO" id="GO:0006887">
    <property type="term" value="P:exocytosis"/>
    <property type="evidence" value="ECO:0007669"/>
    <property type="project" value="UniProtKB-KW"/>
</dbReference>
<dbReference type="EMBL" id="VXIS01000045">
    <property type="protein sequence ID" value="KAA8910527.1"/>
    <property type="molecule type" value="Genomic_DNA"/>
</dbReference>
<evidence type="ECO:0000256" key="2">
    <source>
        <dbReference type="ARBA" id="ARBA00022448"/>
    </source>
</evidence>
<keyword evidence="2 4" id="KW-0813">Transport</keyword>
<dbReference type="Proteomes" id="UP000326924">
    <property type="component" value="Unassembled WGS sequence"/>
</dbReference>
<proteinExistence type="inferred from homology"/>
<organism evidence="6 7">
    <name type="scientific">Sphaerosporella brunnea</name>
    <dbReference type="NCBI Taxonomy" id="1250544"/>
    <lineage>
        <taxon>Eukaryota</taxon>
        <taxon>Fungi</taxon>
        <taxon>Dikarya</taxon>
        <taxon>Ascomycota</taxon>
        <taxon>Pezizomycotina</taxon>
        <taxon>Pezizomycetes</taxon>
        <taxon>Pezizales</taxon>
        <taxon>Pyronemataceae</taxon>
        <taxon>Sphaerosporella</taxon>
    </lineage>
</organism>
<keyword evidence="4" id="KW-0653">Protein transport</keyword>
<dbReference type="GO" id="GO:0006893">
    <property type="term" value="P:Golgi to plasma membrane transport"/>
    <property type="evidence" value="ECO:0007669"/>
    <property type="project" value="UniProtKB-UniRule"/>
</dbReference>
<dbReference type="GO" id="GO:0000145">
    <property type="term" value="C:exocyst"/>
    <property type="evidence" value="ECO:0007669"/>
    <property type="project" value="UniProtKB-UniRule"/>
</dbReference>
<keyword evidence="3 4" id="KW-0268">Exocytosis</keyword>
<dbReference type="AlphaFoldDB" id="A0A5J5F3E1"/>
<reference evidence="6 7" key="1">
    <citation type="submission" date="2019-09" db="EMBL/GenBank/DDBJ databases">
        <title>Draft genome of the ectomycorrhizal ascomycete Sphaerosporella brunnea.</title>
        <authorList>
            <consortium name="DOE Joint Genome Institute"/>
            <person name="Benucci G.M."/>
            <person name="Marozzi G."/>
            <person name="Antonielli L."/>
            <person name="Sanchez S."/>
            <person name="Marco P."/>
            <person name="Wang X."/>
            <person name="Falini L.B."/>
            <person name="Barry K."/>
            <person name="Haridas S."/>
            <person name="Lipzen A."/>
            <person name="Labutti K."/>
            <person name="Grigoriev I.V."/>
            <person name="Murat C."/>
            <person name="Martin F."/>
            <person name="Albertini E."/>
            <person name="Donnini D."/>
            <person name="Bonito G."/>
        </authorList>
    </citation>
    <scope>NUCLEOTIDE SEQUENCE [LARGE SCALE GENOMIC DNA]</scope>
    <source>
        <strain evidence="6 7">Sb_GMNB300</strain>
    </source>
</reference>
<protein>
    <recommendedName>
        <fullName evidence="4">Exocyst complex component SEC5</fullName>
    </recommendedName>
</protein>
<keyword evidence="7" id="KW-1185">Reference proteome</keyword>
<evidence type="ECO:0000256" key="4">
    <source>
        <dbReference type="RuleBase" id="RU365069"/>
    </source>
</evidence>
<dbReference type="Pfam" id="PF15469">
    <property type="entry name" value="Sec5"/>
    <property type="match status" value="1"/>
</dbReference>